<keyword evidence="2" id="KW-1185">Reference proteome</keyword>
<accession>A0AA40FRR5</accession>
<organism evidence="1 2">
    <name type="scientific">Melipona bicolor</name>
    <dbReference type="NCBI Taxonomy" id="60889"/>
    <lineage>
        <taxon>Eukaryota</taxon>
        <taxon>Metazoa</taxon>
        <taxon>Ecdysozoa</taxon>
        <taxon>Arthropoda</taxon>
        <taxon>Hexapoda</taxon>
        <taxon>Insecta</taxon>
        <taxon>Pterygota</taxon>
        <taxon>Neoptera</taxon>
        <taxon>Endopterygota</taxon>
        <taxon>Hymenoptera</taxon>
        <taxon>Apocrita</taxon>
        <taxon>Aculeata</taxon>
        <taxon>Apoidea</taxon>
        <taxon>Anthophila</taxon>
        <taxon>Apidae</taxon>
        <taxon>Melipona</taxon>
    </lineage>
</organism>
<dbReference type="AlphaFoldDB" id="A0AA40FRR5"/>
<dbReference type="EMBL" id="JAHYIQ010000019">
    <property type="protein sequence ID" value="KAK1124118.1"/>
    <property type="molecule type" value="Genomic_DNA"/>
</dbReference>
<reference evidence="1" key="1">
    <citation type="submission" date="2021-10" db="EMBL/GenBank/DDBJ databases">
        <title>Melipona bicolor Genome sequencing and assembly.</title>
        <authorList>
            <person name="Araujo N.S."/>
            <person name="Arias M.C."/>
        </authorList>
    </citation>
    <scope>NUCLEOTIDE SEQUENCE</scope>
    <source>
        <strain evidence="1">USP_2M_L1-L4_2017</strain>
        <tissue evidence="1">Whole body</tissue>
    </source>
</reference>
<name>A0AA40FRR5_9HYME</name>
<proteinExistence type="predicted"/>
<comment type="caution">
    <text evidence="1">The sequence shown here is derived from an EMBL/GenBank/DDBJ whole genome shotgun (WGS) entry which is preliminary data.</text>
</comment>
<protein>
    <submittedName>
        <fullName evidence="1">Uncharacterized protein</fullName>
    </submittedName>
</protein>
<dbReference type="Proteomes" id="UP001177670">
    <property type="component" value="Unassembled WGS sequence"/>
</dbReference>
<evidence type="ECO:0000313" key="1">
    <source>
        <dbReference type="EMBL" id="KAK1124118.1"/>
    </source>
</evidence>
<evidence type="ECO:0000313" key="2">
    <source>
        <dbReference type="Proteomes" id="UP001177670"/>
    </source>
</evidence>
<gene>
    <name evidence="1" type="ORF">K0M31_007142</name>
</gene>
<sequence length="57" mass="6457">MLLLYAESNTKSGVRSLAFIDLVELLVEEYPAQGVNNNLVNHMNSKEEETHSQDCYV</sequence>